<dbReference type="InterPro" id="IPR027396">
    <property type="entry name" value="DsrEFH-like"/>
</dbReference>
<evidence type="ECO:0000313" key="2">
    <source>
        <dbReference type="Proteomes" id="UP000823521"/>
    </source>
</evidence>
<dbReference type="Proteomes" id="UP000823521">
    <property type="component" value="Unassembled WGS sequence"/>
</dbReference>
<dbReference type="RefSeq" id="WP_187690160.1">
    <property type="nucleotide sequence ID" value="NZ_WVUH01000054.1"/>
</dbReference>
<accession>A0ABS3VNT9</accession>
<dbReference type="Pfam" id="PF02635">
    <property type="entry name" value="DsrE"/>
    <property type="match status" value="1"/>
</dbReference>
<sequence length="118" mass="12503">MTSPPAPPGVVIHLNDADPDHHQAVLRNINNLRAELGEDTPTELVAHGPGLDICRTLTPHAAAVTALITEGVTVAACANTMRSQHLTAEDLIDGVHIVPAGVAELIRKQRAGWSYLKP</sequence>
<dbReference type="EMBL" id="WVUH01000054">
    <property type="protein sequence ID" value="MBO4206175.1"/>
    <property type="molecule type" value="Genomic_DNA"/>
</dbReference>
<dbReference type="InterPro" id="IPR003787">
    <property type="entry name" value="Sulphur_relay_DsrE/F-like"/>
</dbReference>
<dbReference type="Gene3D" id="3.40.1260.10">
    <property type="entry name" value="DsrEFH-like"/>
    <property type="match status" value="1"/>
</dbReference>
<name>A0ABS3VNT9_MICEH</name>
<evidence type="ECO:0008006" key="3">
    <source>
        <dbReference type="Google" id="ProtNLM"/>
    </source>
</evidence>
<keyword evidence="2" id="KW-1185">Reference proteome</keyword>
<protein>
    <recommendedName>
        <fullName evidence="3">DsrE/DsrF-like family protein</fullName>
    </recommendedName>
</protein>
<dbReference type="GeneID" id="91360502"/>
<dbReference type="PANTHER" id="PTHR37691:SF1">
    <property type="entry name" value="BLR3518 PROTEIN"/>
    <property type="match status" value="1"/>
</dbReference>
<dbReference type="PANTHER" id="PTHR37691">
    <property type="entry name" value="BLR3518 PROTEIN"/>
    <property type="match status" value="1"/>
</dbReference>
<reference evidence="1 2" key="1">
    <citation type="submission" date="2019-12" db="EMBL/GenBank/DDBJ databases">
        <title>Whole genome sequencing of endophytic Actinobacterium Micromonospora sp. MPMI6T.</title>
        <authorList>
            <person name="Evv R."/>
            <person name="Podile A.R."/>
        </authorList>
    </citation>
    <scope>NUCLEOTIDE SEQUENCE [LARGE SCALE GENOMIC DNA]</scope>
    <source>
        <strain evidence="1 2">MPMI6</strain>
    </source>
</reference>
<proteinExistence type="predicted"/>
<gene>
    <name evidence="1" type="ORF">GSF22_09165</name>
</gene>
<evidence type="ECO:0000313" key="1">
    <source>
        <dbReference type="EMBL" id="MBO4206175.1"/>
    </source>
</evidence>
<comment type="caution">
    <text evidence="1">The sequence shown here is derived from an EMBL/GenBank/DDBJ whole genome shotgun (WGS) entry which is preliminary data.</text>
</comment>
<organism evidence="1 2">
    <name type="scientific">Micromonospora echinofusca</name>
    <dbReference type="NCBI Taxonomy" id="47858"/>
    <lineage>
        <taxon>Bacteria</taxon>
        <taxon>Bacillati</taxon>
        <taxon>Actinomycetota</taxon>
        <taxon>Actinomycetes</taxon>
        <taxon>Micromonosporales</taxon>
        <taxon>Micromonosporaceae</taxon>
        <taxon>Micromonospora</taxon>
    </lineage>
</organism>
<dbReference type="SUPFAM" id="SSF75169">
    <property type="entry name" value="DsrEFH-like"/>
    <property type="match status" value="1"/>
</dbReference>